<dbReference type="Pfam" id="PF13863">
    <property type="entry name" value="DUF4200"/>
    <property type="match status" value="1"/>
</dbReference>
<feature type="compositionally biased region" description="Basic and acidic residues" evidence="3">
    <location>
        <begin position="245"/>
        <end position="254"/>
    </location>
</feature>
<protein>
    <recommendedName>
        <fullName evidence="4">DUF4200 domain-containing protein</fullName>
    </recommendedName>
</protein>
<keyword evidence="6" id="KW-1185">Reference proteome</keyword>
<evidence type="ECO:0000256" key="1">
    <source>
        <dbReference type="ARBA" id="ARBA00023054"/>
    </source>
</evidence>
<feature type="region of interest" description="Disordered" evidence="3">
    <location>
        <begin position="1"/>
        <end position="59"/>
    </location>
</feature>
<organism evidence="5 6">
    <name type="scientific">Eimeria brunetti</name>
    <dbReference type="NCBI Taxonomy" id="51314"/>
    <lineage>
        <taxon>Eukaryota</taxon>
        <taxon>Sar</taxon>
        <taxon>Alveolata</taxon>
        <taxon>Apicomplexa</taxon>
        <taxon>Conoidasida</taxon>
        <taxon>Coccidia</taxon>
        <taxon>Eucoccidiorida</taxon>
        <taxon>Eimeriorina</taxon>
        <taxon>Eimeriidae</taxon>
        <taxon>Eimeria</taxon>
    </lineage>
</organism>
<evidence type="ECO:0000259" key="4">
    <source>
        <dbReference type="Pfam" id="PF13863"/>
    </source>
</evidence>
<dbReference type="PANTHER" id="PTHR21683:SF3">
    <property type="entry name" value="CILIA AND FLAGELLA ASSOCIATED PROTEIN 100"/>
    <property type="match status" value="1"/>
</dbReference>
<accession>U6LNV4</accession>
<feature type="compositionally biased region" description="Pro residues" evidence="3">
    <location>
        <begin position="1"/>
        <end position="10"/>
    </location>
</feature>
<sequence>MPASQGPPPHASSNAAEHPPAHHESSAFATDSRSKSKQRSADPSQLRKALNLTEKRSGARALVEKTREAFLLQMAIDTRKAEILKLHDRAAEKSEAVRKAETMLTRDAQKFDEFLRSSDAAAHEAIRKADEAARVSQEKATAVRQLRQKLDATKARAASNREKVQEYSRYRAFLTHITPQDWLKDQEELSKERVQQQKQQWVQSQLQQQQLQYAADLEAIDEDLREKLQDLEKKKSRGIKASAAPRKELEEKAEKRKRQLSRRLKTATDFENQFDCGCTVVSAVAQILLEMDGAVATCMNMQELEAMEKRFANTRAEMGARLEGLEAVIAQLQQQLQQQRAKCIQHREELASQEQESDASAALQKLAVHVSAIHAACGFEKEASADCLRMLEQIEARLDSHLAALAKHEGKKLTVPPNKWGPWMNPRRF</sequence>
<feature type="domain" description="DUF4200" evidence="4">
    <location>
        <begin position="62"/>
        <end position="179"/>
    </location>
</feature>
<dbReference type="VEuPathDB" id="ToxoDB:EBH_0026370"/>
<gene>
    <name evidence="5" type="ORF">EBH_0026370</name>
</gene>
<feature type="region of interest" description="Disordered" evidence="3">
    <location>
        <begin position="234"/>
        <end position="260"/>
    </location>
</feature>
<dbReference type="AlphaFoldDB" id="U6LNV4"/>
<evidence type="ECO:0000256" key="3">
    <source>
        <dbReference type="SAM" id="MobiDB-lite"/>
    </source>
</evidence>
<dbReference type="PANTHER" id="PTHR21683">
    <property type="entry name" value="COILED-COIL DOMAIN-CONTAINING PROTEIN 42 LIKE-2-LIKE-RELATED"/>
    <property type="match status" value="1"/>
</dbReference>
<reference evidence="5" key="1">
    <citation type="submission" date="2013-10" db="EMBL/GenBank/DDBJ databases">
        <title>Genomic analysis of the causative agents of coccidiosis in chickens.</title>
        <authorList>
            <person name="Reid A.J."/>
            <person name="Blake D."/>
            <person name="Billington K."/>
            <person name="Browne H."/>
            <person name="Dunn M."/>
            <person name="Hung S."/>
            <person name="Kawahara F."/>
            <person name="Miranda-Saavedra D."/>
            <person name="Mourier T."/>
            <person name="Nagra H."/>
            <person name="Otto T.D."/>
            <person name="Rawlings N."/>
            <person name="Sanchez A."/>
            <person name="Sanders M."/>
            <person name="Subramaniam C."/>
            <person name="Tay Y."/>
            <person name="Dear P."/>
            <person name="Doerig C."/>
            <person name="Gruber A."/>
            <person name="Parkinson J."/>
            <person name="Shirley M."/>
            <person name="Wan K.L."/>
            <person name="Berriman M."/>
            <person name="Tomley F."/>
            <person name="Pain A."/>
        </authorList>
    </citation>
    <scope>NUCLEOTIDE SEQUENCE [LARGE SCALE GENOMIC DNA]</scope>
    <source>
        <strain evidence="5">Houghton</strain>
    </source>
</reference>
<dbReference type="InterPro" id="IPR025252">
    <property type="entry name" value="DUF4200"/>
</dbReference>
<evidence type="ECO:0000256" key="2">
    <source>
        <dbReference type="SAM" id="Coils"/>
    </source>
</evidence>
<reference evidence="5" key="2">
    <citation type="submission" date="2013-10" db="EMBL/GenBank/DDBJ databases">
        <authorList>
            <person name="Aslett M."/>
        </authorList>
    </citation>
    <scope>NUCLEOTIDE SEQUENCE [LARGE SCALE GENOMIC DNA]</scope>
    <source>
        <strain evidence="5">Houghton</strain>
    </source>
</reference>
<dbReference type="EMBL" id="HG711696">
    <property type="protein sequence ID" value="CDJ49465.1"/>
    <property type="molecule type" value="Genomic_DNA"/>
</dbReference>
<dbReference type="InterPro" id="IPR051147">
    <property type="entry name" value="CFAP_domain-containing"/>
</dbReference>
<dbReference type="GO" id="GO:0005856">
    <property type="term" value="C:cytoskeleton"/>
    <property type="evidence" value="ECO:0007669"/>
    <property type="project" value="UniProtKB-ARBA"/>
</dbReference>
<keyword evidence="1 2" id="KW-0175">Coiled coil</keyword>
<evidence type="ECO:0000313" key="6">
    <source>
        <dbReference type="Proteomes" id="UP000030750"/>
    </source>
</evidence>
<feature type="coiled-coil region" evidence="2">
    <location>
        <begin position="315"/>
        <end position="356"/>
    </location>
</feature>
<dbReference type="Proteomes" id="UP000030750">
    <property type="component" value="Unassembled WGS sequence"/>
</dbReference>
<name>U6LNV4_9EIME</name>
<dbReference type="OrthoDB" id="10264063at2759"/>
<proteinExistence type="predicted"/>
<evidence type="ECO:0000313" key="5">
    <source>
        <dbReference type="EMBL" id="CDJ49465.1"/>
    </source>
</evidence>